<accession>A2G5N0</accession>
<evidence type="ECO:0000313" key="1">
    <source>
        <dbReference type="EMBL" id="EAX87537.1"/>
    </source>
</evidence>
<keyword evidence="2" id="KW-1185">Reference proteome</keyword>
<proteinExistence type="predicted"/>
<dbReference type="EMBL" id="DS114435">
    <property type="protein sequence ID" value="EAX87537.1"/>
    <property type="molecule type" value="Genomic_DNA"/>
</dbReference>
<sequence>MLFVLSAIGFSQKFKPIAPFLQGKTRKHTGFSHRYLKPSFVRIPNFQLSESNPIMPPLRKLPYLLKDDKPIFKNTEMEKNFFIPNIVSIHNYQDDNSYTVHCCRHHKQGDAENGYLPRLPPITDATKDESVHKGGQPKFWTHNGPWAGLLDKNTKKGKFILPRNLPRTLTTNNQWDHFHQRQYPPPIIL</sequence>
<dbReference type="Proteomes" id="UP000001542">
    <property type="component" value="Unassembled WGS sequence"/>
</dbReference>
<dbReference type="KEGG" id="tva:4745189"/>
<dbReference type="AlphaFoldDB" id="A2G5N0"/>
<reference evidence="1" key="1">
    <citation type="submission" date="2006-10" db="EMBL/GenBank/DDBJ databases">
        <authorList>
            <person name="Amadeo P."/>
            <person name="Zhao Q."/>
            <person name="Wortman J."/>
            <person name="Fraser-Liggett C."/>
            <person name="Carlton J."/>
        </authorList>
    </citation>
    <scope>NUCLEOTIDE SEQUENCE</scope>
    <source>
        <strain evidence="1">G3</strain>
    </source>
</reference>
<protein>
    <submittedName>
        <fullName evidence="1">Uncharacterized protein</fullName>
    </submittedName>
</protein>
<dbReference type="VEuPathDB" id="TrichDB:TVAG_135530"/>
<organism evidence="1 2">
    <name type="scientific">Trichomonas vaginalis (strain ATCC PRA-98 / G3)</name>
    <dbReference type="NCBI Taxonomy" id="412133"/>
    <lineage>
        <taxon>Eukaryota</taxon>
        <taxon>Metamonada</taxon>
        <taxon>Parabasalia</taxon>
        <taxon>Trichomonadida</taxon>
        <taxon>Trichomonadidae</taxon>
        <taxon>Trichomonas</taxon>
    </lineage>
</organism>
<gene>
    <name evidence="1" type="ORF">TVAG_135530</name>
</gene>
<dbReference type="VEuPathDB" id="TrichDB:TVAGG3_1016450"/>
<name>A2G5N0_TRIV3</name>
<evidence type="ECO:0000313" key="2">
    <source>
        <dbReference type="Proteomes" id="UP000001542"/>
    </source>
</evidence>
<dbReference type="InParanoid" id="A2G5N0"/>
<reference evidence="1" key="2">
    <citation type="journal article" date="2007" name="Science">
        <title>Draft genome sequence of the sexually transmitted pathogen Trichomonas vaginalis.</title>
        <authorList>
            <person name="Carlton J.M."/>
            <person name="Hirt R.P."/>
            <person name="Silva J.C."/>
            <person name="Delcher A.L."/>
            <person name="Schatz M."/>
            <person name="Zhao Q."/>
            <person name="Wortman J.R."/>
            <person name="Bidwell S.L."/>
            <person name="Alsmark U.C.M."/>
            <person name="Besteiro S."/>
            <person name="Sicheritz-Ponten T."/>
            <person name="Noel C.J."/>
            <person name="Dacks J.B."/>
            <person name="Foster P.G."/>
            <person name="Simillion C."/>
            <person name="Van de Peer Y."/>
            <person name="Miranda-Saavedra D."/>
            <person name="Barton G.J."/>
            <person name="Westrop G.D."/>
            <person name="Mueller S."/>
            <person name="Dessi D."/>
            <person name="Fiori P.L."/>
            <person name="Ren Q."/>
            <person name="Paulsen I."/>
            <person name="Zhang H."/>
            <person name="Bastida-Corcuera F.D."/>
            <person name="Simoes-Barbosa A."/>
            <person name="Brown M.T."/>
            <person name="Hayes R.D."/>
            <person name="Mukherjee M."/>
            <person name="Okumura C.Y."/>
            <person name="Schneider R."/>
            <person name="Smith A.J."/>
            <person name="Vanacova S."/>
            <person name="Villalvazo M."/>
            <person name="Haas B.J."/>
            <person name="Pertea M."/>
            <person name="Feldblyum T.V."/>
            <person name="Utterback T.R."/>
            <person name="Shu C.L."/>
            <person name="Osoegawa K."/>
            <person name="de Jong P.J."/>
            <person name="Hrdy I."/>
            <person name="Horvathova L."/>
            <person name="Zubacova Z."/>
            <person name="Dolezal P."/>
            <person name="Malik S.B."/>
            <person name="Logsdon J.M. Jr."/>
            <person name="Henze K."/>
            <person name="Gupta A."/>
            <person name="Wang C.C."/>
            <person name="Dunne R.L."/>
            <person name="Upcroft J.A."/>
            <person name="Upcroft P."/>
            <person name="White O."/>
            <person name="Salzberg S.L."/>
            <person name="Tang P."/>
            <person name="Chiu C.-H."/>
            <person name="Lee Y.-S."/>
            <person name="Embley T.M."/>
            <person name="Coombs G.H."/>
            <person name="Mottram J.C."/>
            <person name="Tachezy J."/>
            <person name="Fraser-Liggett C.M."/>
            <person name="Johnson P.J."/>
        </authorList>
    </citation>
    <scope>NUCLEOTIDE SEQUENCE [LARGE SCALE GENOMIC DNA]</scope>
    <source>
        <strain evidence="1">G3</strain>
    </source>
</reference>